<evidence type="ECO:0000313" key="1">
    <source>
        <dbReference type="EMBL" id="CAH6721542.1"/>
    </source>
</evidence>
<gene>
    <name evidence="1" type="ORF">CLIB1444_06S04544</name>
</gene>
<proteinExistence type="predicted"/>
<comment type="caution">
    <text evidence="1">The sequence shown here is derived from an EMBL/GenBank/DDBJ whole genome shotgun (WGS) entry which is preliminary data.</text>
</comment>
<accession>A0ACA9Y9P5</accession>
<dbReference type="Proteomes" id="UP001152531">
    <property type="component" value="Unassembled WGS sequence"/>
</dbReference>
<keyword evidence="2" id="KW-1185">Reference proteome</keyword>
<sequence length="585" mass="67235">MKFIVTDQLKISQCSSSGFDLTHISHFEESRILSMSQLNLTKQLISNIESHRIGTEYKRNLILSILKSTASKRETKNYLNKYQNQFAYGGSDKNYQRNLFVDRFLADRNPFGNIYDEDENKLSKIPLRVAIFKLNYQSIKPRFWNGIQETFKRLINLGISPIVIMDYDFLNDKSPGNFRNNELLTINEGNRILNSLKDINPRLVRNIFKIKEGKLFLHDLQQLIIPLYQEFVPIIQPIITEIDSSNQFFAQSNDLLKTLCESLLQTKNILSIEKIVIIDKNGGIPSIERNQTSHVFINLSQEYSDLVSELYIGFLEPSKRDFHLNNLSTVNDVLTTINNLTGNDEATAIITTPYITSINNDQLNPIIYNVLTDRPIISSSLPTTFERTPTLSTSILKKGMKVEVLEPENYDKQFTLQNLIDDGLVDKTKLFALIEDSFGRQVDMDNYMNRINDTIATVIIIGDYDGGAIITKEQYEDQTVTYLDKFAIAKKNQGLPGMADIIFKLIVQSNPDELIWRSRSKNPVNKWYFERSIGSMATGSQWKIFYTGDIFNKSINTKKRRDHVNISEKLKIYSAICENIPPSFI</sequence>
<dbReference type="EMBL" id="CALSDN010000006">
    <property type="protein sequence ID" value="CAH6721542.1"/>
    <property type="molecule type" value="Genomic_DNA"/>
</dbReference>
<name>A0ACA9Y9P5_9ASCO</name>
<evidence type="ECO:0000313" key="2">
    <source>
        <dbReference type="Proteomes" id="UP001152531"/>
    </source>
</evidence>
<organism evidence="1 2">
    <name type="scientific">[Candida] jaroonii</name>
    <dbReference type="NCBI Taxonomy" id="467808"/>
    <lineage>
        <taxon>Eukaryota</taxon>
        <taxon>Fungi</taxon>
        <taxon>Dikarya</taxon>
        <taxon>Ascomycota</taxon>
        <taxon>Saccharomycotina</taxon>
        <taxon>Pichiomycetes</taxon>
        <taxon>Debaryomycetaceae</taxon>
        <taxon>Yamadazyma</taxon>
    </lineage>
</organism>
<reference evidence="1" key="1">
    <citation type="submission" date="2022-06" db="EMBL/GenBank/DDBJ databases">
        <authorList>
            <person name="Legras J.-L."/>
            <person name="Devillers H."/>
            <person name="Grondin C."/>
        </authorList>
    </citation>
    <scope>NUCLEOTIDE SEQUENCE</scope>
    <source>
        <strain evidence="1">CLIB 1444</strain>
    </source>
</reference>
<protein>
    <submittedName>
        <fullName evidence="1">Amino-acid acetyltransferase, mitochondrial</fullName>
    </submittedName>
</protein>